<feature type="region of interest" description="Disordered" evidence="1">
    <location>
        <begin position="45"/>
        <end position="70"/>
    </location>
</feature>
<reference evidence="2" key="1">
    <citation type="journal article" date="2023" name="G3 (Bethesda)">
        <title>A reference genome for the long-term kleptoplast-retaining sea slug Elysia crispata morphotype clarki.</title>
        <authorList>
            <person name="Eastman K.E."/>
            <person name="Pendleton A.L."/>
            <person name="Shaikh M.A."/>
            <person name="Suttiyut T."/>
            <person name="Ogas R."/>
            <person name="Tomko P."/>
            <person name="Gavelis G."/>
            <person name="Widhalm J.R."/>
            <person name="Wisecaver J.H."/>
        </authorList>
    </citation>
    <scope>NUCLEOTIDE SEQUENCE</scope>
    <source>
        <strain evidence="2">ECLA1</strain>
    </source>
</reference>
<comment type="caution">
    <text evidence="2">The sequence shown here is derived from an EMBL/GenBank/DDBJ whole genome shotgun (WGS) entry which is preliminary data.</text>
</comment>
<sequence length="122" mass="14116">MFGGKRRRAAGEKLGAWLSYNRDMALGIGDAWERRQRGILEVSGREKGEGVRRNRRIGRRRRRRRRRSSPLENKEKITVFDFMAFGNIVFSGDEAQSRCMGAFNIKRLGWSGFIATSRYITS</sequence>
<gene>
    <name evidence="2" type="ORF">RRG08_038623</name>
</gene>
<dbReference type="AlphaFoldDB" id="A0AAE0YL56"/>
<accession>A0AAE0YL56</accession>
<keyword evidence="3" id="KW-1185">Reference proteome</keyword>
<evidence type="ECO:0000313" key="3">
    <source>
        <dbReference type="Proteomes" id="UP001283361"/>
    </source>
</evidence>
<evidence type="ECO:0000256" key="1">
    <source>
        <dbReference type="SAM" id="MobiDB-lite"/>
    </source>
</evidence>
<evidence type="ECO:0000313" key="2">
    <source>
        <dbReference type="EMBL" id="KAK3749237.1"/>
    </source>
</evidence>
<name>A0AAE0YL56_9GAST</name>
<protein>
    <submittedName>
        <fullName evidence="2">Uncharacterized protein</fullName>
    </submittedName>
</protein>
<dbReference type="Proteomes" id="UP001283361">
    <property type="component" value="Unassembled WGS sequence"/>
</dbReference>
<organism evidence="2 3">
    <name type="scientific">Elysia crispata</name>
    <name type="common">lettuce slug</name>
    <dbReference type="NCBI Taxonomy" id="231223"/>
    <lineage>
        <taxon>Eukaryota</taxon>
        <taxon>Metazoa</taxon>
        <taxon>Spiralia</taxon>
        <taxon>Lophotrochozoa</taxon>
        <taxon>Mollusca</taxon>
        <taxon>Gastropoda</taxon>
        <taxon>Heterobranchia</taxon>
        <taxon>Euthyneura</taxon>
        <taxon>Panpulmonata</taxon>
        <taxon>Sacoglossa</taxon>
        <taxon>Placobranchoidea</taxon>
        <taxon>Plakobranchidae</taxon>
        <taxon>Elysia</taxon>
    </lineage>
</organism>
<proteinExistence type="predicted"/>
<feature type="compositionally biased region" description="Basic residues" evidence="1">
    <location>
        <begin position="53"/>
        <end position="68"/>
    </location>
</feature>
<dbReference type="EMBL" id="JAWDGP010005950">
    <property type="protein sequence ID" value="KAK3749237.1"/>
    <property type="molecule type" value="Genomic_DNA"/>
</dbReference>